<keyword evidence="4 7" id="KW-0812">Transmembrane</keyword>
<dbReference type="RefSeq" id="WP_128250572.1">
    <property type="nucleotide sequence ID" value="NZ_CP034951.1"/>
</dbReference>
<dbReference type="OrthoDB" id="9770347at2"/>
<organism evidence="8 9">
    <name type="scientific">Aequorivita ciconiae</name>
    <dbReference type="NCBI Taxonomy" id="2494375"/>
    <lineage>
        <taxon>Bacteria</taxon>
        <taxon>Pseudomonadati</taxon>
        <taxon>Bacteroidota</taxon>
        <taxon>Flavobacteriia</taxon>
        <taxon>Flavobacteriales</taxon>
        <taxon>Flavobacteriaceae</taxon>
        <taxon>Aequorivita</taxon>
    </lineage>
</organism>
<feature type="transmembrane region" description="Helical" evidence="7">
    <location>
        <begin position="289"/>
        <end position="312"/>
    </location>
</feature>
<gene>
    <name evidence="8" type="ORF">EI546_10895</name>
</gene>
<dbReference type="GO" id="GO:0005886">
    <property type="term" value="C:plasma membrane"/>
    <property type="evidence" value="ECO:0007669"/>
    <property type="project" value="UniProtKB-SubCell"/>
</dbReference>
<evidence type="ECO:0000256" key="4">
    <source>
        <dbReference type="ARBA" id="ARBA00022692"/>
    </source>
</evidence>
<dbReference type="PANTHER" id="PTHR30250:SF10">
    <property type="entry name" value="LIPOPOLYSACCHARIDE BIOSYNTHESIS PROTEIN WZXC"/>
    <property type="match status" value="1"/>
</dbReference>
<dbReference type="InterPro" id="IPR050833">
    <property type="entry name" value="Poly_Biosynth_Transport"/>
</dbReference>
<feature type="transmembrane region" description="Helical" evidence="7">
    <location>
        <begin position="381"/>
        <end position="401"/>
    </location>
</feature>
<comment type="similarity">
    <text evidence="2">Belongs to the polysaccharide synthase family.</text>
</comment>
<evidence type="ECO:0000313" key="9">
    <source>
        <dbReference type="Proteomes" id="UP000285517"/>
    </source>
</evidence>
<keyword evidence="5 7" id="KW-1133">Transmembrane helix</keyword>
<proteinExistence type="inferred from homology"/>
<feature type="transmembrane region" description="Helical" evidence="7">
    <location>
        <begin position="79"/>
        <end position="98"/>
    </location>
</feature>
<feature type="transmembrane region" description="Helical" evidence="7">
    <location>
        <begin position="43"/>
        <end position="67"/>
    </location>
</feature>
<sequence length="435" mass="48761">MEVKGSIMKGVKWTTAGTIGVAVCSLLRLSILTRFLDTRDFGLMALALFVLGIIELFMDMGLTSAIFHKQKISKNEYSSLYWINLVFGLLIFGIIALISPYIADFYNEPLLSQLIIIMALAVIAAALGGQYKTIEQKQLNFKIVAMVELISAIVSLALAIFLAVSGYGIYSLIFSALLQYATPNLFFFIRGTFTNPVKLHFKLAEALPFLRIGIYEVGSQFVNYFNRDLDVIIIGKLFSTELLGGYSLAKQLVYKPAQIVNPIITKISNPLLARFQNDIDVLKRNYLKLINLVSSINFFVYLGVIIFAPLIVSILYGSGYDHIVILVRILAIYMYIRSIGNPIGSLVIATGRTNISFYWNLFSIAIMSIFIFTASQFSLEVVAWAMTAGFVFLFVPNWWLLVYKMTRASLGEFVNAIIPKLYINEIRGFVSKSRN</sequence>
<evidence type="ECO:0000256" key="5">
    <source>
        <dbReference type="ARBA" id="ARBA00022989"/>
    </source>
</evidence>
<feature type="transmembrane region" description="Helical" evidence="7">
    <location>
        <begin position="143"/>
        <end position="163"/>
    </location>
</feature>
<evidence type="ECO:0000313" key="8">
    <source>
        <dbReference type="EMBL" id="QAA82199.1"/>
    </source>
</evidence>
<reference evidence="8 9" key="1">
    <citation type="submission" date="2019-01" db="EMBL/GenBank/DDBJ databases">
        <title>Complete genome sequencing of Aequorivita sp. H23M31.</title>
        <authorList>
            <person name="Bae J.-W."/>
        </authorList>
    </citation>
    <scope>NUCLEOTIDE SEQUENCE [LARGE SCALE GENOMIC DNA]</scope>
    <source>
        <strain evidence="8 9">H23M31</strain>
    </source>
</reference>
<feature type="transmembrane region" description="Helical" evidence="7">
    <location>
        <begin position="169"/>
        <end position="189"/>
    </location>
</feature>
<evidence type="ECO:0000256" key="7">
    <source>
        <dbReference type="SAM" id="Phobius"/>
    </source>
</evidence>
<dbReference type="PANTHER" id="PTHR30250">
    <property type="entry name" value="PST FAMILY PREDICTED COLANIC ACID TRANSPORTER"/>
    <property type="match status" value="1"/>
</dbReference>
<evidence type="ECO:0000256" key="1">
    <source>
        <dbReference type="ARBA" id="ARBA00004651"/>
    </source>
</evidence>
<dbReference type="Pfam" id="PF13440">
    <property type="entry name" value="Polysacc_synt_3"/>
    <property type="match status" value="1"/>
</dbReference>
<dbReference type="CDD" id="cd13127">
    <property type="entry name" value="MATE_tuaB_like"/>
    <property type="match status" value="1"/>
</dbReference>
<evidence type="ECO:0000256" key="2">
    <source>
        <dbReference type="ARBA" id="ARBA00007430"/>
    </source>
</evidence>
<feature type="transmembrane region" description="Helical" evidence="7">
    <location>
        <begin position="110"/>
        <end position="131"/>
    </location>
</feature>
<protein>
    <submittedName>
        <fullName evidence="8">Colanic acid exporter</fullName>
    </submittedName>
</protein>
<accession>A0A410G4M7</accession>
<dbReference type="KEGG" id="aev:EI546_10895"/>
<keyword evidence="9" id="KW-1185">Reference proteome</keyword>
<evidence type="ECO:0000256" key="3">
    <source>
        <dbReference type="ARBA" id="ARBA00022475"/>
    </source>
</evidence>
<keyword evidence="3" id="KW-1003">Cell membrane</keyword>
<feature type="transmembrane region" description="Helical" evidence="7">
    <location>
        <begin position="357"/>
        <end position="375"/>
    </location>
</feature>
<dbReference type="Proteomes" id="UP000285517">
    <property type="component" value="Chromosome"/>
</dbReference>
<evidence type="ECO:0000256" key="6">
    <source>
        <dbReference type="ARBA" id="ARBA00023136"/>
    </source>
</evidence>
<dbReference type="EMBL" id="CP034951">
    <property type="protein sequence ID" value="QAA82199.1"/>
    <property type="molecule type" value="Genomic_DNA"/>
</dbReference>
<comment type="subcellular location">
    <subcellularLocation>
        <location evidence="1">Cell membrane</location>
        <topology evidence="1">Multi-pass membrane protein</topology>
    </subcellularLocation>
</comment>
<name>A0A410G4M7_9FLAO</name>
<feature type="transmembrane region" description="Helical" evidence="7">
    <location>
        <begin position="12"/>
        <end position="31"/>
    </location>
</feature>
<dbReference type="NCBIfam" id="NF007773">
    <property type="entry name" value="PRK10459.1"/>
    <property type="match status" value="1"/>
</dbReference>
<keyword evidence="6 7" id="KW-0472">Membrane</keyword>
<dbReference type="AlphaFoldDB" id="A0A410G4M7"/>